<evidence type="ECO:0000256" key="1">
    <source>
        <dbReference type="SAM" id="MobiDB-lite"/>
    </source>
</evidence>
<keyword evidence="3" id="KW-1185">Reference proteome</keyword>
<reference evidence="2 3" key="1">
    <citation type="submission" date="2015-02" db="EMBL/GenBank/DDBJ databases">
        <title>Draft genome sequences of ten Microbacterium spp. with emphasis on heavy metal contaminated environments.</title>
        <authorList>
            <person name="Corretto E."/>
        </authorList>
    </citation>
    <scope>NUCLEOTIDE SEQUENCE [LARGE SCALE GENOMIC DNA]</scope>
    <source>
        <strain evidence="2 3">DSM 8608</strain>
    </source>
</reference>
<feature type="region of interest" description="Disordered" evidence="1">
    <location>
        <begin position="1"/>
        <end position="21"/>
    </location>
</feature>
<accession>A0A0M2HMC6</accession>
<evidence type="ECO:0000313" key="2">
    <source>
        <dbReference type="EMBL" id="KJL45603.1"/>
    </source>
</evidence>
<feature type="compositionally biased region" description="Basic and acidic residues" evidence="1">
    <location>
        <begin position="1"/>
        <end position="14"/>
    </location>
</feature>
<dbReference type="AlphaFoldDB" id="A0A0M2HMC6"/>
<name>A0A0M2HMC6_MICTR</name>
<dbReference type="EMBL" id="JYJA01000015">
    <property type="protein sequence ID" value="KJL45603.1"/>
    <property type="molecule type" value="Genomic_DNA"/>
</dbReference>
<dbReference type="RefSeq" id="WP_045296220.1">
    <property type="nucleotide sequence ID" value="NZ_JYJA01000015.1"/>
</dbReference>
<gene>
    <name evidence="2" type="ORF">RS82_00155</name>
</gene>
<dbReference type="Proteomes" id="UP000034098">
    <property type="component" value="Unassembled WGS sequence"/>
</dbReference>
<sequence>MEYELPHDTPEPTDPRALNGGHDLIFRSREGESIVLHRPQIVGMVVESTPFRDFYGTHLRSVVTTRYAIVRLNPLSSGVVTTMFKPGSLPAEPTPIFDRLAKERAL</sequence>
<proteinExistence type="predicted"/>
<comment type="caution">
    <text evidence="2">The sequence shown here is derived from an EMBL/GenBank/DDBJ whole genome shotgun (WGS) entry which is preliminary data.</text>
</comment>
<dbReference type="PATRIC" id="fig|69370.6.peg.162"/>
<organism evidence="2 3">
    <name type="scientific">Microbacterium trichothecenolyticum</name>
    <name type="common">Aureobacterium trichothecenolyticum</name>
    <dbReference type="NCBI Taxonomy" id="69370"/>
    <lineage>
        <taxon>Bacteria</taxon>
        <taxon>Bacillati</taxon>
        <taxon>Actinomycetota</taxon>
        <taxon>Actinomycetes</taxon>
        <taxon>Micrococcales</taxon>
        <taxon>Microbacteriaceae</taxon>
        <taxon>Microbacterium</taxon>
    </lineage>
</organism>
<evidence type="ECO:0000313" key="3">
    <source>
        <dbReference type="Proteomes" id="UP000034098"/>
    </source>
</evidence>
<protein>
    <submittedName>
        <fullName evidence="2">Uncharacterized protein</fullName>
    </submittedName>
</protein>